<evidence type="ECO:0000256" key="1">
    <source>
        <dbReference type="SAM" id="Phobius"/>
    </source>
</evidence>
<keyword evidence="3" id="KW-1185">Reference proteome</keyword>
<comment type="caution">
    <text evidence="2">The sequence shown here is derived from an EMBL/GenBank/DDBJ whole genome shotgun (WGS) entry which is preliminary data.</text>
</comment>
<sequence>MKLPSGEVKAIARQNELVNDLLITNTEEIEMKKLNTSLLALALLTVGFTAAANGVNHKMPRQHMGNHHNMVYSVTEQTTTPNETVKKLANSTPKIEDGKRYVVKVTVMEAPEFKAMNTMPTPEPMRTPAANQ</sequence>
<dbReference type="RefSeq" id="WP_229597568.1">
    <property type="nucleotide sequence ID" value="NZ_CP031123.2"/>
</dbReference>
<keyword evidence="1" id="KW-1133">Transmembrane helix</keyword>
<keyword evidence="1" id="KW-0812">Transmembrane</keyword>
<dbReference type="EMBL" id="JANAVW010000001">
    <property type="protein sequence ID" value="MDT0134135.1"/>
    <property type="molecule type" value="Genomic_DNA"/>
</dbReference>
<reference evidence="2 3" key="1">
    <citation type="submission" date="2022-06" db="EMBL/GenBank/DDBJ databases">
        <title>Chromosome and plasmid sequencings of Enterobacteriales species co-exiting double carbapenemases.</title>
        <authorList>
            <person name="Fu Y."/>
        </authorList>
    </citation>
    <scope>NUCLEOTIDE SEQUENCE [LARGE SCALE GENOMIC DNA]</scope>
    <source>
        <strain evidence="2 3">21030615019</strain>
    </source>
</reference>
<gene>
    <name evidence="2" type="ORF">NLX89_12360</name>
</gene>
<feature type="transmembrane region" description="Helical" evidence="1">
    <location>
        <begin position="37"/>
        <end position="55"/>
    </location>
</feature>
<evidence type="ECO:0000313" key="2">
    <source>
        <dbReference type="EMBL" id="MDT0134135.1"/>
    </source>
</evidence>
<dbReference type="GeneID" id="89490547"/>
<protein>
    <recommendedName>
        <fullName evidence="4">DUF1093 domain-containing protein</fullName>
    </recommendedName>
</protein>
<organism evidence="2 3">
    <name type="scientific">Providencia huaxiensis</name>
    <dbReference type="NCBI Taxonomy" id="2027290"/>
    <lineage>
        <taxon>Bacteria</taxon>
        <taxon>Pseudomonadati</taxon>
        <taxon>Pseudomonadota</taxon>
        <taxon>Gammaproteobacteria</taxon>
        <taxon>Enterobacterales</taxon>
        <taxon>Morganellaceae</taxon>
        <taxon>Providencia</taxon>
    </lineage>
</organism>
<name>A0ABU2J020_9GAMM</name>
<dbReference type="Proteomes" id="UP001252207">
    <property type="component" value="Unassembled WGS sequence"/>
</dbReference>
<evidence type="ECO:0000313" key="3">
    <source>
        <dbReference type="Proteomes" id="UP001252207"/>
    </source>
</evidence>
<keyword evidence="1" id="KW-0472">Membrane</keyword>
<accession>A0ABU2J020</accession>
<evidence type="ECO:0008006" key="4">
    <source>
        <dbReference type="Google" id="ProtNLM"/>
    </source>
</evidence>
<proteinExistence type="predicted"/>